<proteinExistence type="predicted"/>
<reference evidence="1 2" key="1">
    <citation type="submission" date="2016-10" db="EMBL/GenBank/DDBJ databases">
        <authorList>
            <person name="de Groot N.N."/>
        </authorList>
    </citation>
    <scope>NUCLEOTIDE SEQUENCE [LARGE SCALE GENOMIC DNA]</scope>
    <source>
        <strain evidence="1 2">DSM 21771</strain>
    </source>
</reference>
<sequence length="81" mass="8792">MTIANPIARFLEDNSEELSGTSIAAFSTNAGYGDGSSVDRITELSPDSTILENYTVQDEEAMDSQDDVEAWLEQLGLMGEE</sequence>
<dbReference type="AlphaFoldDB" id="A0A1G8SJV7"/>
<dbReference type="InterPro" id="IPR029039">
    <property type="entry name" value="Flavoprotein-like_sf"/>
</dbReference>
<dbReference type="Proteomes" id="UP000198853">
    <property type="component" value="Unassembled WGS sequence"/>
</dbReference>
<name>A0A1G8SJV7_9BACI</name>
<protein>
    <recommendedName>
        <fullName evidence="3">Flavodoxin</fullName>
    </recommendedName>
</protein>
<keyword evidence="2" id="KW-1185">Reference proteome</keyword>
<evidence type="ECO:0008006" key="3">
    <source>
        <dbReference type="Google" id="ProtNLM"/>
    </source>
</evidence>
<accession>A0A1G8SJV7</accession>
<organism evidence="1 2">
    <name type="scientific">Natribacillus halophilus</name>
    <dbReference type="NCBI Taxonomy" id="549003"/>
    <lineage>
        <taxon>Bacteria</taxon>
        <taxon>Bacillati</taxon>
        <taxon>Bacillota</taxon>
        <taxon>Bacilli</taxon>
        <taxon>Bacillales</taxon>
        <taxon>Bacillaceae</taxon>
        <taxon>Natribacillus</taxon>
    </lineage>
</organism>
<dbReference type="Gene3D" id="3.40.50.360">
    <property type="match status" value="1"/>
</dbReference>
<dbReference type="EMBL" id="FNEN01000030">
    <property type="protein sequence ID" value="SDJ29519.1"/>
    <property type="molecule type" value="Genomic_DNA"/>
</dbReference>
<evidence type="ECO:0000313" key="1">
    <source>
        <dbReference type="EMBL" id="SDJ29519.1"/>
    </source>
</evidence>
<gene>
    <name evidence="1" type="ORF">SAMN04488123_1303</name>
</gene>
<evidence type="ECO:0000313" key="2">
    <source>
        <dbReference type="Proteomes" id="UP000198853"/>
    </source>
</evidence>